<protein>
    <submittedName>
        <fullName evidence="7">ABC transporter ATP-binding protein</fullName>
    </submittedName>
</protein>
<dbReference type="InterPro" id="IPR027417">
    <property type="entry name" value="P-loop_NTPase"/>
</dbReference>
<evidence type="ECO:0000256" key="3">
    <source>
        <dbReference type="ARBA" id="ARBA00022741"/>
    </source>
</evidence>
<comment type="caution">
    <text evidence="7">The sequence shown here is derived from an EMBL/GenBank/DDBJ whole genome shotgun (WGS) entry which is preliminary data.</text>
</comment>
<evidence type="ECO:0000313" key="7">
    <source>
        <dbReference type="EMBL" id="MBO3273733.1"/>
    </source>
</evidence>
<feature type="domain" description="ABC transporter" evidence="6">
    <location>
        <begin position="2"/>
        <end position="222"/>
    </location>
</feature>
<dbReference type="Gene3D" id="3.40.50.300">
    <property type="entry name" value="P-loop containing nucleotide triphosphate hydrolases"/>
    <property type="match status" value="1"/>
</dbReference>
<dbReference type="Proteomes" id="UP000669060">
    <property type="component" value="Unassembled WGS sequence"/>
</dbReference>
<dbReference type="InterPro" id="IPR050166">
    <property type="entry name" value="ABC_transporter_ATP-bind"/>
</dbReference>
<dbReference type="GO" id="GO:0005524">
    <property type="term" value="F:ATP binding"/>
    <property type="evidence" value="ECO:0007669"/>
    <property type="project" value="UniProtKB-KW"/>
</dbReference>
<evidence type="ECO:0000256" key="1">
    <source>
        <dbReference type="ARBA" id="ARBA00005417"/>
    </source>
</evidence>
<keyword evidence="2" id="KW-0813">Transport</keyword>
<keyword evidence="8" id="KW-1185">Reference proteome</keyword>
<sequence>MLELRAVDLTLGGRSVLAHVDFQVLAGERVGILGPSGAGKSCLLSLAAGILGVQRGTYGNTFRHSVLAFQEPRLLPWCRVSENLEIPLRAAGHAKAAARRLAADWLERVGLSAYVDAWPNQLSGGMAQRVALARALSVEPDLLMLDEPFSALDPALRNSVIELCREWLDQSGAALLCVSHHPGELVGLVDRFVLLNSGSLQAFDLASHAPEQTLEALHQTLLALEAPTS</sequence>
<dbReference type="PANTHER" id="PTHR42788">
    <property type="entry name" value="TAURINE IMPORT ATP-BINDING PROTEIN-RELATED"/>
    <property type="match status" value="1"/>
</dbReference>
<evidence type="ECO:0000256" key="4">
    <source>
        <dbReference type="ARBA" id="ARBA00022840"/>
    </source>
</evidence>
<organism evidence="7 8">
    <name type="scientific">Pseudomonas schmalbachii</name>
    <dbReference type="NCBI Taxonomy" id="2816993"/>
    <lineage>
        <taxon>Bacteria</taxon>
        <taxon>Pseudomonadati</taxon>
        <taxon>Pseudomonadota</taxon>
        <taxon>Gammaproteobacteria</taxon>
        <taxon>Pseudomonadales</taxon>
        <taxon>Pseudomonadaceae</taxon>
        <taxon>Pseudomonas</taxon>
    </lineage>
</organism>
<dbReference type="EMBL" id="JAELYA010000001">
    <property type="protein sequence ID" value="MBO3273733.1"/>
    <property type="molecule type" value="Genomic_DNA"/>
</dbReference>
<keyword evidence="5" id="KW-1278">Translocase</keyword>
<keyword evidence="3" id="KW-0547">Nucleotide-binding</keyword>
<evidence type="ECO:0000256" key="2">
    <source>
        <dbReference type="ARBA" id="ARBA00022448"/>
    </source>
</evidence>
<dbReference type="PROSITE" id="PS00211">
    <property type="entry name" value="ABC_TRANSPORTER_1"/>
    <property type="match status" value="1"/>
</dbReference>
<evidence type="ECO:0000256" key="5">
    <source>
        <dbReference type="ARBA" id="ARBA00022967"/>
    </source>
</evidence>
<dbReference type="PANTHER" id="PTHR42788:SF19">
    <property type="entry name" value="ALIPHATIC SULFONATES IMPORT ATP-BINDING PROTEIN SSUB 2"/>
    <property type="match status" value="1"/>
</dbReference>
<dbReference type="InterPro" id="IPR003593">
    <property type="entry name" value="AAA+_ATPase"/>
</dbReference>
<dbReference type="InterPro" id="IPR003439">
    <property type="entry name" value="ABC_transporter-like_ATP-bd"/>
</dbReference>
<proteinExistence type="inferred from homology"/>
<evidence type="ECO:0000259" key="6">
    <source>
        <dbReference type="PROSITE" id="PS50893"/>
    </source>
</evidence>
<reference evidence="7 8" key="1">
    <citation type="submission" date="2020-12" db="EMBL/GenBank/DDBJ databases">
        <title>Pseudomonas schmalbachii sp. nov. isolated from millipede gut.</title>
        <authorList>
            <person name="Shelomi M."/>
        </authorList>
    </citation>
    <scope>NUCLEOTIDE SEQUENCE [LARGE SCALE GENOMIC DNA]</scope>
    <source>
        <strain evidence="7 8">Milli4</strain>
    </source>
</reference>
<name>A0ABS3TKN4_9PSED</name>
<dbReference type="SMART" id="SM00382">
    <property type="entry name" value="AAA"/>
    <property type="match status" value="1"/>
</dbReference>
<dbReference type="PROSITE" id="PS50893">
    <property type="entry name" value="ABC_TRANSPORTER_2"/>
    <property type="match status" value="1"/>
</dbReference>
<gene>
    <name evidence="7" type="ORF">JFY56_00670</name>
</gene>
<dbReference type="InterPro" id="IPR017871">
    <property type="entry name" value="ABC_transporter-like_CS"/>
</dbReference>
<accession>A0ABS3TKN4</accession>
<keyword evidence="4 7" id="KW-0067">ATP-binding</keyword>
<dbReference type="Pfam" id="PF00005">
    <property type="entry name" value="ABC_tran"/>
    <property type="match status" value="1"/>
</dbReference>
<evidence type="ECO:0000313" key="8">
    <source>
        <dbReference type="Proteomes" id="UP000669060"/>
    </source>
</evidence>
<dbReference type="SUPFAM" id="SSF52540">
    <property type="entry name" value="P-loop containing nucleoside triphosphate hydrolases"/>
    <property type="match status" value="1"/>
</dbReference>
<dbReference type="RefSeq" id="WP_208311564.1">
    <property type="nucleotide sequence ID" value="NZ_JAELYA010000001.1"/>
</dbReference>
<comment type="similarity">
    <text evidence="1">Belongs to the ABC transporter superfamily.</text>
</comment>